<dbReference type="InterPro" id="IPR029063">
    <property type="entry name" value="SAM-dependent_MTases_sf"/>
</dbReference>
<dbReference type="Proteomes" id="UP000597301">
    <property type="component" value="Unassembled WGS sequence"/>
</dbReference>
<feature type="domain" description="Methyltransferase FkbM" evidence="1">
    <location>
        <begin position="47"/>
        <end position="181"/>
    </location>
</feature>
<dbReference type="PANTHER" id="PTHR34203:SF15">
    <property type="entry name" value="SLL1173 PROTEIN"/>
    <property type="match status" value="1"/>
</dbReference>
<dbReference type="NCBIfam" id="TIGR01444">
    <property type="entry name" value="fkbM_fam"/>
    <property type="match status" value="1"/>
</dbReference>
<dbReference type="InterPro" id="IPR052514">
    <property type="entry name" value="SAM-dependent_MTase"/>
</dbReference>
<organism evidence="2 3">
    <name type="scientific">Vreelandella lutescens</name>
    <dbReference type="NCBI Taxonomy" id="1602943"/>
    <lineage>
        <taxon>Bacteria</taxon>
        <taxon>Pseudomonadati</taxon>
        <taxon>Pseudomonadota</taxon>
        <taxon>Gammaproteobacteria</taxon>
        <taxon>Oceanospirillales</taxon>
        <taxon>Halomonadaceae</taxon>
        <taxon>Vreelandella</taxon>
    </lineage>
</organism>
<dbReference type="Gene3D" id="3.40.50.150">
    <property type="entry name" value="Vaccinia Virus protein VP39"/>
    <property type="match status" value="1"/>
</dbReference>
<dbReference type="PANTHER" id="PTHR34203">
    <property type="entry name" value="METHYLTRANSFERASE, FKBM FAMILY PROTEIN"/>
    <property type="match status" value="1"/>
</dbReference>
<evidence type="ECO:0000259" key="1">
    <source>
        <dbReference type="Pfam" id="PF05050"/>
    </source>
</evidence>
<evidence type="ECO:0000313" key="2">
    <source>
        <dbReference type="EMBL" id="GGC78060.1"/>
    </source>
</evidence>
<dbReference type="SUPFAM" id="SSF53335">
    <property type="entry name" value="S-adenosyl-L-methionine-dependent methyltransferases"/>
    <property type="match status" value="1"/>
</dbReference>
<comment type="caution">
    <text evidence="2">The sequence shown here is derived from an EMBL/GenBank/DDBJ whole genome shotgun (WGS) entry which is preliminary data.</text>
</comment>
<reference evidence="3" key="1">
    <citation type="journal article" date="2019" name="Int. J. Syst. Evol. Microbiol.">
        <title>The Global Catalogue of Microorganisms (GCM) 10K type strain sequencing project: providing services to taxonomists for standard genome sequencing and annotation.</title>
        <authorList>
            <consortium name="The Broad Institute Genomics Platform"/>
            <consortium name="The Broad Institute Genome Sequencing Center for Infectious Disease"/>
            <person name="Wu L."/>
            <person name="Ma J."/>
        </authorList>
    </citation>
    <scope>NUCLEOTIDE SEQUENCE [LARGE SCALE GENOMIC DNA]</scope>
    <source>
        <strain evidence="3">CGMCC 1.15122</strain>
    </source>
</reference>
<protein>
    <recommendedName>
        <fullName evidence="1">Methyltransferase FkbM domain-containing protein</fullName>
    </recommendedName>
</protein>
<accession>A0ABQ1NL23</accession>
<dbReference type="Pfam" id="PF05050">
    <property type="entry name" value="Methyltransf_21"/>
    <property type="match status" value="1"/>
</dbReference>
<gene>
    <name evidence="2" type="ORF">GCM10011382_05050</name>
</gene>
<dbReference type="EMBL" id="BMHM01000001">
    <property type="protein sequence ID" value="GGC78060.1"/>
    <property type="molecule type" value="Genomic_DNA"/>
</dbReference>
<dbReference type="RefSeq" id="WP_188637936.1">
    <property type="nucleotide sequence ID" value="NZ_BMHM01000001.1"/>
</dbReference>
<proteinExistence type="predicted"/>
<evidence type="ECO:0000313" key="3">
    <source>
        <dbReference type="Proteomes" id="UP000597301"/>
    </source>
</evidence>
<name>A0ABQ1NL23_9GAMM</name>
<sequence length="267" mass="29504">MPFSTLQQLRSASGLARSLFIYWRPGRQRSLKRLYQPFLAPGDIAFDVGAHLGDRSAAFQALGAQVIALEPQPVLAKWFQRLLKSPHITLLPMAVGPEPGHADIAISVGNPTLSTLATEWRSQVGERNPGFQRVRWEHTLQVEMTTLDALIERFGEPRFIKIDVEGFEAEVLQGLSHPVAALSVEFVAGMLDVSHACLEQINRLGDYRFNAIAGEQRQFRFDTWLTPDAMATWLAEGAEQLASGDIYACRSNHPLLASSRTAPSASL</sequence>
<dbReference type="InterPro" id="IPR006342">
    <property type="entry name" value="FkbM_mtfrase"/>
</dbReference>
<keyword evidence="3" id="KW-1185">Reference proteome</keyword>